<evidence type="ECO:0000313" key="1">
    <source>
        <dbReference type="EMBL" id="QUS39544.1"/>
    </source>
</evidence>
<reference evidence="1 2" key="1">
    <citation type="submission" date="2019-02" db="EMBL/GenBank/DDBJ databases">
        <title>Emended description of the genus Rhodopseudomonas and description of Rhodopseudomonas albus sp. nov., a non-phototrophic, heavy-metal-tolerant bacterium isolated from garden soil.</title>
        <authorList>
            <person name="Bao Z."/>
            <person name="Cao W.W."/>
            <person name="Sato Y."/>
            <person name="Nishizawa T."/>
            <person name="Zhao J."/>
            <person name="Guo Y."/>
            <person name="Ohta H."/>
        </authorList>
    </citation>
    <scope>NUCLEOTIDE SEQUENCE [LARGE SCALE GENOMIC DNA]</scope>
    <source>
        <strain evidence="1 2">SK50-23</strain>
    </source>
</reference>
<organism evidence="1 2">
    <name type="scientific">Tardiphaga alba</name>
    <dbReference type="NCBI Taxonomy" id="340268"/>
    <lineage>
        <taxon>Bacteria</taxon>
        <taxon>Pseudomonadati</taxon>
        <taxon>Pseudomonadota</taxon>
        <taxon>Alphaproteobacteria</taxon>
        <taxon>Hyphomicrobiales</taxon>
        <taxon>Nitrobacteraceae</taxon>
        <taxon>Tardiphaga</taxon>
    </lineage>
</organism>
<gene>
    <name evidence="1" type="ORF">RPMA_12380</name>
</gene>
<sequence>MHLRTNAPQPGRPMDLDAMKASGFRNAGILVVNLDDQRLNHMDVERLKAIGNKLYPKAS</sequence>
<protein>
    <submittedName>
        <fullName evidence="1">Uncharacterized protein</fullName>
    </submittedName>
</protein>
<proteinExistence type="predicted"/>
<evidence type="ECO:0000313" key="2">
    <source>
        <dbReference type="Proteomes" id="UP000682843"/>
    </source>
</evidence>
<name>A0ABX8AA54_9BRAD</name>
<accession>A0ABX8AA54</accession>
<dbReference type="EMBL" id="CP036498">
    <property type="protein sequence ID" value="QUS39544.1"/>
    <property type="molecule type" value="Genomic_DNA"/>
</dbReference>
<dbReference type="RefSeq" id="WP_211913089.1">
    <property type="nucleotide sequence ID" value="NZ_CP036498.1"/>
</dbReference>
<keyword evidence="2" id="KW-1185">Reference proteome</keyword>
<dbReference type="Proteomes" id="UP000682843">
    <property type="component" value="Chromosome"/>
</dbReference>